<dbReference type="Proteomes" id="UP000809789">
    <property type="component" value="Unassembled WGS sequence"/>
</dbReference>
<keyword evidence="1" id="KW-1133">Transmembrane helix</keyword>
<evidence type="ECO:0000256" key="1">
    <source>
        <dbReference type="SAM" id="Phobius"/>
    </source>
</evidence>
<keyword evidence="1" id="KW-0472">Membrane</keyword>
<organism evidence="2 3">
    <name type="scientific">Elsinoe batatas</name>
    <dbReference type="NCBI Taxonomy" id="2601811"/>
    <lineage>
        <taxon>Eukaryota</taxon>
        <taxon>Fungi</taxon>
        <taxon>Dikarya</taxon>
        <taxon>Ascomycota</taxon>
        <taxon>Pezizomycotina</taxon>
        <taxon>Dothideomycetes</taxon>
        <taxon>Dothideomycetidae</taxon>
        <taxon>Myriangiales</taxon>
        <taxon>Elsinoaceae</taxon>
        <taxon>Elsinoe</taxon>
    </lineage>
</organism>
<proteinExistence type="predicted"/>
<dbReference type="OrthoDB" id="10006218at2759"/>
<keyword evidence="1" id="KW-0812">Transmembrane</keyword>
<dbReference type="AlphaFoldDB" id="A0A8K0KUD7"/>
<feature type="transmembrane region" description="Helical" evidence="1">
    <location>
        <begin position="57"/>
        <end position="77"/>
    </location>
</feature>
<protein>
    <submittedName>
        <fullName evidence="2">Uncharacterized protein</fullName>
    </submittedName>
</protein>
<evidence type="ECO:0000313" key="2">
    <source>
        <dbReference type="EMBL" id="KAG8623667.1"/>
    </source>
</evidence>
<reference evidence="2" key="1">
    <citation type="submission" date="2021-07" db="EMBL/GenBank/DDBJ databases">
        <title>Elsinoe batatas strain:CRI-CJ2 Genome sequencing and assembly.</title>
        <authorList>
            <person name="Huang L."/>
        </authorList>
    </citation>
    <scope>NUCLEOTIDE SEQUENCE</scope>
    <source>
        <strain evidence="2">CRI-CJ2</strain>
    </source>
</reference>
<keyword evidence="3" id="KW-1185">Reference proteome</keyword>
<accession>A0A8K0KUD7</accession>
<feature type="transmembrane region" description="Helical" evidence="1">
    <location>
        <begin position="83"/>
        <end position="103"/>
    </location>
</feature>
<evidence type="ECO:0000313" key="3">
    <source>
        <dbReference type="Proteomes" id="UP000809789"/>
    </source>
</evidence>
<name>A0A8K0KUD7_9PEZI</name>
<dbReference type="EMBL" id="JAESVG020000010">
    <property type="protein sequence ID" value="KAG8623667.1"/>
    <property type="molecule type" value="Genomic_DNA"/>
</dbReference>
<feature type="transmembrane region" description="Helical" evidence="1">
    <location>
        <begin position="35"/>
        <end position="52"/>
    </location>
</feature>
<sequence length="282" mass="31103">MGLARPGLPPRIPAQHLFAVVVVALLALSRWPTRWLISGAPLLTYSLLLGSARGYRVLSFAPLWSLLVLINLAYSVVSTSWLLYWAYTIACYPALLLVCVCQFESAARLVRRRLRWLLNGLQFTNDMVALFDLPALEIDVDVEGLMCIRGLTISLSSLTVVAYGVEVGIKLSDDLEIALVVDKVIIKLFRRIDISDVEMEKDDPVEKEGVLAFAKGLGADIKDSMRRVAVDAAANDRWIAKLVGKVTKSLETMQGDVGYSGDIPVPLEPYRKQAETASKLMP</sequence>
<gene>
    <name evidence="2" type="ORF">KVT40_008643</name>
</gene>
<comment type="caution">
    <text evidence="2">The sequence shown here is derived from an EMBL/GenBank/DDBJ whole genome shotgun (WGS) entry which is preliminary data.</text>
</comment>